<evidence type="ECO:0000313" key="2">
    <source>
        <dbReference type="EMBL" id="SDM44741.1"/>
    </source>
</evidence>
<reference evidence="2 3" key="1">
    <citation type="submission" date="2016-10" db="EMBL/GenBank/DDBJ databases">
        <authorList>
            <person name="de Groot N.N."/>
        </authorList>
    </citation>
    <scope>NUCLEOTIDE SEQUENCE [LARGE SCALE GENOMIC DNA]</scope>
    <source>
        <strain evidence="2 3">DSM 44149</strain>
    </source>
</reference>
<feature type="signal peptide" evidence="1">
    <location>
        <begin position="1"/>
        <end position="23"/>
    </location>
</feature>
<gene>
    <name evidence="2" type="ORF">SAMN04489726_1672</name>
</gene>
<dbReference type="AlphaFoldDB" id="A0A1G9TAP1"/>
<protein>
    <submittedName>
        <fullName evidence="2">Uncharacterized protein</fullName>
    </submittedName>
</protein>
<keyword evidence="1" id="KW-0732">Signal</keyword>
<evidence type="ECO:0000256" key="1">
    <source>
        <dbReference type="SAM" id="SignalP"/>
    </source>
</evidence>
<dbReference type="EMBL" id="LT629701">
    <property type="protein sequence ID" value="SDM44741.1"/>
    <property type="molecule type" value="Genomic_DNA"/>
</dbReference>
<accession>A0A1G9TAP1</accession>
<proteinExistence type="predicted"/>
<sequence length="167" mass="17857">MKRMAVLVALAATLLAGGGAAAAAPVPGDVIVSDTIVAQAGPLYGGQLLTRCTIQVKASYSTEANPVAIRYSGTNRCSRSLYQGGQARLLTETRAIDDIAPAFRFALRQSGISQRLNEPVGRGLERIVQHHTTVFAPFGQIWKVVPEGCYGMNTPRLTCTLERPFLV</sequence>
<keyword evidence="3" id="KW-1185">Reference proteome</keyword>
<dbReference type="STRING" id="211114.SAMN04489726_1672"/>
<name>A0A1G9TAP1_ALLAB</name>
<organism evidence="2 3">
    <name type="scientific">Allokutzneria albata</name>
    <name type="common">Kibdelosporangium albatum</name>
    <dbReference type="NCBI Taxonomy" id="211114"/>
    <lineage>
        <taxon>Bacteria</taxon>
        <taxon>Bacillati</taxon>
        <taxon>Actinomycetota</taxon>
        <taxon>Actinomycetes</taxon>
        <taxon>Pseudonocardiales</taxon>
        <taxon>Pseudonocardiaceae</taxon>
        <taxon>Allokutzneria</taxon>
    </lineage>
</organism>
<dbReference type="Proteomes" id="UP000183376">
    <property type="component" value="Chromosome I"/>
</dbReference>
<evidence type="ECO:0000313" key="3">
    <source>
        <dbReference type="Proteomes" id="UP000183376"/>
    </source>
</evidence>
<feature type="chain" id="PRO_5009245511" evidence="1">
    <location>
        <begin position="24"/>
        <end position="167"/>
    </location>
</feature>